<proteinExistence type="predicted"/>
<gene>
    <name evidence="8" type="ORF">GPM918_LOCUS38169</name>
    <name evidence="7" type="ORF">OVA965_LOCUS32998</name>
    <name evidence="10" type="ORF">SRO942_LOCUS38973</name>
    <name evidence="9" type="ORF">TMI583_LOCUS33873</name>
</gene>
<keyword evidence="11" id="KW-1185">Reference proteome</keyword>
<dbReference type="Proteomes" id="UP000677228">
    <property type="component" value="Unassembled WGS sequence"/>
</dbReference>
<dbReference type="EMBL" id="CAJOBC010090578">
    <property type="protein sequence ID" value="CAF4392563.1"/>
    <property type="molecule type" value="Genomic_DNA"/>
</dbReference>
<dbReference type="InterPro" id="IPR012962">
    <property type="entry name" value="Pept_M54_archaemetzincn"/>
</dbReference>
<dbReference type="CDD" id="cd11375">
    <property type="entry name" value="Peptidase_M54"/>
    <property type="match status" value="1"/>
</dbReference>
<evidence type="ECO:0000313" key="8">
    <source>
        <dbReference type="EMBL" id="CAF1533077.1"/>
    </source>
</evidence>
<dbReference type="AlphaFoldDB" id="A0A815VK72"/>
<evidence type="ECO:0000256" key="6">
    <source>
        <dbReference type="ARBA" id="ARBA00023049"/>
    </source>
</evidence>
<dbReference type="SUPFAM" id="SSF55486">
    <property type="entry name" value="Metalloproteases ('zincins'), catalytic domain"/>
    <property type="match status" value="1"/>
</dbReference>
<evidence type="ECO:0000313" key="10">
    <source>
        <dbReference type="EMBL" id="CAF4392563.1"/>
    </source>
</evidence>
<keyword evidence="3" id="KW-0479">Metal-binding</keyword>
<dbReference type="PANTHER" id="PTHR15910:SF1">
    <property type="entry name" value="ARCHAEMETZINCIN-2"/>
    <property type="match status" value="1"/>
</dbReference>
<dbReference type="Proteomes" id="UP000682733">
    <property type="component" value="Unassembled WGS sequence"/>
</dbReference>
<organism evidence="8 11">
    <name type="scientific">Didymodactylos carnosus</name>
    <dbReference type="NCBI Taxonomy" id="1234261"/>
    <lineage>
        <taxon>Eukaryota</taxon>
        <taxon>Metazoa</taxon>
        <taxon>Spiralia</taxon>
        <taxon>Gnathifera</taxon>
        <taxon>Rotifera</taxon>
        <taxon>Eurotatoria</taxon>
        <taxon>Bdelloidea</taxon>
        <taxon>Philodinida</taxon>
        <taxon>Philodinidae</taxon>
        <taxon>Didymodactylos</taxon>
    </lineage>
</organism>
<evidence type="ECO:0000313" key="11">
    <source>
        <dbReference type="Proteomes" id="UP000663829"/>
    </source>
</evidence>
<dbReference type="EMBL" id="CAJOBA010047966">
    <property type="protein sequence ID" value="CAF4207409.1"/>
    <property type="molecule type" value="Genomic_DNA"/>
</dbReference>
<protein>
    <recommendedName>
        <fullName evidence="12">Archaemetzincin-2</fullName>
    </recommendedName>
</protein>
<dbReference type="EMBL" id="CAJNOK010026241">
    <property type="protein sequence ID" value="CAF1400003.1"/>
    <property type="molecule type" value="Genomic_DNA"/>
</dbReference>
<sequence>LPKDIQSALSTNIDQSFFPVPVPTSSDWLSQHKEPGQTLLSFERQQMKATPHSTYKTIYVQPFQGINELRAPSLELISNFSCAFFHGCDIEVLPAVNFLPTMKRRINEWTKQEQYLVSDLLDYLNEMKSKRNMRKELVCIGVTMSDIYPGENWNFVYGQAMMTEGYGVYSFARFDPLFPYKTINIELTDEHRIIILRRAIKVFIHELMHLFGLHHCIYYLCLMNGANHEKEMDQQPLYLCPVCLRKAYSTFQFNIVDMYQTIIDHCQKLKFDYETNWYTNRLTHIKSNIIETDTKK</sequence>
<evidence type="ECO:0000256" key="4">
    <source>
        <dbReference type="ARBA" id="ARBA00022801"/>
    </source>
</evidence>
<dbReference type="EMBL" id="CAJNOQ010024984">
    <property type="protein sequence ID" value="CAF1533077.1"/>
    <property type="molecule type" value="Genomic_DNA"/>
</dbReference>
<dbReference type="Proteomes" id="UP000663829">
    <property type="component" value="Unassembled WGS sequence"/>
</dbReference>
<evidence type="ECO:0000256" key="1">
    <source>
        <dbReference type="ARBA" id="ARBA00001947"/>
    </source>
</evidence>
<evidence type="ECO:0000256" key="2">
    <source>
        <dbReference type="ARBA" id="ARBA00022670"/>
    </source>
</evidence>
<dbReference type="Pfam" id="PF07998">
    <property type="entry name" value="Peptidase_M54"/>
    <property type="match status" value="1"/>
</dbReference>
<accession>A0A815VK72</accession>
<keyword evidence="4" id="KW-0378">Hydrolase</keyword>
<dbReference type="Proteomes" id="UP000681722">
    <property type="component" value="Unassembled WGS sequence"/>
</dbReference>
<dbReference type="PANTHER" id="PTHR15910">
    <property type="entry name" value="ARCHAEMETZINCIN"/>
    <property type="match status" value="1"/>
</dbReference>
<keyword evidence="2" id="KW-0645">Protease</keyword>
<dbReference type="GO" id="GO:0046872">
    <property type="term" value="F:metal ion binding"/>
    <property type="evidence" value="ECO:0007669"/>
    <property type="project" value="UniProtKB-KW"/>
</dbReference>
<keyword evidence="6" id="KW-0482">Metalloprotease</keyword>
<evidence type="ECO:0000313" key="7">
    <source>
        <dbReference type="EMBL" id="CAF1400003.1"/>
    </source>
</evidence>
<dbReference type="GO" id="GO:0006508">
    <property type="term" value="P:proteolysis"/>
    <property type="evidence" value="ECO:0007669"/>
    <property type="project" value="UniProtKB-KW"/>
</dbReference>
<comment type="cofactor">
    <cofactor evidence="1">
        <name>Zn(2+)</name>
        <dbReference type="ChEBI" id="CHEBI:29105"/>
    </cofactor>
</comment>
<dbReference type="GO" id="GO:0008237">
    <property type="term" value="F:metallopeptidase activity"/>
    <property type="evidence" value="ECO:0007669"/>
    <property type="project" value="UniProtKB-KW"/>
</dbReference>
<keyword evidence="5" id="KW-0862">Zinc</keyword>
<dbReference type="OrthoDB" id="2365600at2759"/>
<evidence type="ECO:0000256" key="5">
    <source>
        <dbReference type="ARBA" id="ARBA00022833"/>
    </source>
</evidence>
<evidence type="ECO:0000256" key="3">
    <source>
        <dbReference type="ARBA" id="ARBA00022723"/>
    </source>
</evidence>
<name>A0A815VK72_9BILA</name>
<comment type="caution">
    <text evidence="8">The sequence shown here is derived from an EMBL/GenBank/DDBJ whole genome shotgun (WGS) entry which is preliminary data.</text>
</comment>
<reference evidence="8" key="1">
    <citation type="submission" date="2021-02" db="EMBL/GenBank/DDBJ databases">
        <authorList>
            <person name="Nowell W R."/>
        </authorList>
    </citation>
    <scope>NUCLEOTIDE SEQUENCE</scope>
</reference>
<evidence type="ECO:0008006" key="12">
    <source>
        <dbReference type="Google" id="ProtNLM"/>
    </source>
</evidence>
<feature type="non-terminal residue" evidence="8">
    <location>
        <position position="296"/>
    </location>
</feature>
<dbReference type="Gene3D" id="3.40.390.10">
    <property type="entry name" value="Collagenase (Catalytic Domain)"/>
    <property type="match status" value="1"/>
</dbReference>
<dbReference type="InterPro" id="IPR024079">
    <property type="entry name" value="MetalloPept_cat_dom_sf"/>
</dbReference>
<evidence type="ECO:0000313" key="9">
    <source>
        <dbReference type="EMBL" id="CAF4207409.1"/>
    </source>
</evidence>